<dbReference type="Proteomes" id="UP000317043">
    <property type="component" value="Unassembled WGS sequence"/>
</dbReference>
<dbReference type="AlphaFoldDB" id="A0A543AWE3"/>
<proteinExistence type="predicted"/>
<sequence>MPTLTQPASHTPRPNQVGFVGEPTADVAGRIASHMIQSAGSYGRRAGATMFLWLLATRDTPPQSDF</sequence>
<evidence type="ECO:0000313" key="2">
    <source>
        <dbReference type="Proteomes" id="UP000317043"/>
    </source>
</evidence>
<reference evidence="1 2" key="1">
    <citation type="submission" date="2019-06" db="EMBL/GenBank/DDBJ databases">
        <title>Sequencing the genomes of 1000 actinobacteria strains.</title>
        <authorList>
            <person name="Klenk H.-P."/>
        </authorList>
    </citation>
    <scope>NUCLEOTIDE SEQUENCE [LARGE SCALE GENOMIC DNA]</scope>
    <source>
        <strain evidence="1 2">DSM 45928</strain>
    </source>
</reference>
<dbReference type="EMBL" id="VFOW01000001">
    <property type="protein sequence ID" value="TQL76882.1"/>
    <property type="molecule type" value="Genomic_DNA"/>
</dbReference>
<accession>A0A543AWE3</accession>
<gene>
    <name evidence="1" type="ORF">FB566_2424</name>
</gene>
<evidence type="ECO:0000313" key="1">
    <source>
        <dbReference type="EMBL" id="TQL76882.1"/>
    </source>
</evidence>
<keyword evidence="2" id="KW-1185">Reference proteome</keyword>
<comment type="caution">
    <text evidence="1">The sequence shown here is derived from an EMBL/GenBank/DDBJ whole genome shotgun (WGS) entry which is preliminary data.</text>
</comment>
<protein>
    <submittedName>
        <fullName evidence="1">Uncharacterized protein</fullName>
    </submittedName>
</protein>
<dbReference type="InParanoid" id="A0A543AWE3"/>
<organism evidence="1 2">
    <name type="scientific">Stackebrandtia endophytica</name>
    <dbReference type="NCBI Taxonomy" id="1496996"/>
    <lineage>
        <taxon>Bacteria</taxon>
        <taxon>Bacillati</taxon>
        <taxon>Actinomycetota</taxon>
        <taxon>Actinomycetes</taxon>
        <taxon>Glycomycetales</taxon>
        <taxon>Glycomycetaceae</taxon>
        <taxon>Stackebrandtia</taxon>
    </lineage>
</organism>
<name>A0A543AWE3_9ACTN</name>